<dbReference type="EMBL" id="JBHSAW010000004">
    <property type="protein sequence ID" value="MFC4095304.1"/>
    <property type="molecule type" value="Genomic_DNA"/>
</dbReference>
<evidence type="ECO:0000313" key="2">
    <source>
        <dbReference type="EMBL" id="MFC4095304.1"/>
    </source>
</evidence>
<feature type="domain" description="DUF4440" evidence="1">
    <location>
        <begin position="36"/>
        <end position="139"/>
    </location>
</feature>
<keyword evidence="3" id="KW-1185">Reference proteome</keyword>
<dbReference type="InterPro" id="IPR032710">
    <property type="entry name" value="NTF2-like_dom_sf"/>
</dbReference>
<organism evidence="2 3">
    <name type="scientific">Euzebyella saccharophila</name>
    <dbReference type="NCBI Taxonomy" id="679664"/>
    <lineage>
        <taxon>Bacteria</taxon>
        <taxon>Pseudomonadati</taxon>
        <taxon>Bacteroidota</taxon>
        <taxon>Flavobacteriia</taxon>
        <taxon>Flavobacteriales</taxon>
        <taxon>Flavobacteriaceae</taxon>
        <taxon>Euzebyella</taxon>
    </lineage>
</organism>
<protein>
    <submittedName>
        <fullName evidence="2">YybH family protein</fullName>
    </submittedName>
</protein>
<dbReference type="SUPFAM" id="SSF54427">
    <property type="entry name" value="NTF2-like"/>
    <property type="match status" value="1"/>
</dbReference>
<dbReference type="Pfam" id="PF14534">
    <property type="entry name" value="DUF4440"/>
    <property type="match status" value="1"/>
</dbReference>
<proteinExistence type="predicted"/>
<comment type="caution">
    <text evidence="2">The sequence shown here is derived from an EMBL/GenBank/DDBJ whole genome shotgun (WGS) entry which is preliminary data.</text>
</comment>
<reference evidence="3" key="1">
    <citation type="journal article" date="2019" name="Int. J. Syst. Evol. Microbiol.">
        <title>The Global Catalogue of Microorganisms (GCM) 10K type strain sequencing project: providing services to taxonomists for standard genome sequencing and annotation.</title>
        <authorList>
            <consortium name="The Broad Institute Genomics Platform"/>
            <consortium name="The Broad Institute Genome Sequencing Center for Infectious Disease"/>
            <person name="Wu L."/>
            <person name="Ma J."/>
        </authorList>
    </citation>
    <scope>NUCLEOTIDE SEQUENCE [LARGE SCALE GENOMIC DNA]</scope>
    <source>
        <strain evidence="3">CECT 7477</strain>
    </source>
</reference>
<dbReference type="Gene3D" id="3.10.450.50">
    <property type="match status" value="1"/>
</dbReference>
<name>A0ABV8JL62_9FLAO</name>
<accession>A0ABV8JL62</accession>
<gene>
    <name evidence="2" type="ORF">ACFOUT_05435</name>
</gene>
<evidence type="ECO:0000259" key="1">
    <source>
        <dbReference type="Pfam" id="PF14534"/>
    </source>
</evidence>
<dbReference type="Proteomes" id="UP001595814">
    <property type="component" value="Unassembled WGS sequence"/>
</dbReference>
<evidence type="ECO:0000313" key="3">
    <source>
        <dbReference type="Proteomes" id="UP001595814"/>
    </source>
</evidence>
<dbReference type="InterPro" id="IPR027843">
    <property type="entry name" value="DUF4440"/>
</dbReference>
<sequence length="151" mass="17079">MKLGEATYCLYTSIIILFLTLPIQAQTSQEKPLYDLIAAYAQARESKDSVVLGNILTEDIDQLISTGEWRRGLKTAQKGMLRSSNANPGDRVLKVEQVRFLNNSTAIIDARYEIRNPDGNVRKMWSTFVAILEEDTWKISAIRNMLPRTGN</sequence>